<comment type="caution">
    <text evidence="4">The sequence shown here is derived from an EMBL/GenBank/DDBJ whole genome shotgun (WGS) entry which is preliminary data.</text>
</comment>
<dbReference type="InterPro" id="IPR006860">
    <property type="entry name" value="FecR"/>
</dbReference>
<dbReference type="Gene3D" id="3.55.50.30">
    <property type="match status" value="1"/>
</dbReference>
<evidence type="ECO:0000259" key="2">
    <source>
        <dbReference type="Pfam" id="PF04773"/>
    </source>
</evidence>
<evidence type="ECO:0000259" key="3">
    <source>
        <dbReference type="Pfam" id="PF16344"/>
    </source>
</evidence>
<gene>
    <name evidence="4" type="ORF">GCM10022395_25180</name>
</gene>
<dbReference type="InterPro" id="IPR012373">
    <property type="entry name" value="Ferrdict_sens_TM"/>
</dbReference>
<dbReference type="Gene3D" id="2.60.120.1440">
    <property type="match status" value="1"/>
</dbReference>
<name>A0ABP6Y1M2_9FLAO</name>
<reference evidence="5" key="1">
    <citation type="journal article" date="2019" name="Int. J. Syst. Evol. Microbiol.">
        <title>The Global Catalogue of Microorganisms (GCM) 10K type strain sequencing project: providing services to taxonomists for standard genome sequencing and annotation.</title>
        <authorList>
            <consortium name="The Broad Institute Genomics Platform"/>
            <consortium name="The Broad Institute Genome Sequencing Center for Infectious Disease"/>
            <person name="Wu L."/>
            <person name="Ma J."/>
        </authorList>
    </citation>
    <scope>NUCLEOTIDE SEQUENCE [LARGE SCALE GENOMIC DNA]</scope>
    <source>
        <strain evidence="5">JCM 17111</strain>
    </source>
</reference>
<keyword evidence="1" id="KW-1133">Transmembrane helix</keyword>
<sequence length="317" mass="36529">MRKKDIHKLIKGELSNEREKEVIDWLLKNPKKRAQYEILKAKHVAASLNKVSINNIYEQENPSNNHTKFIYSGIAIAAIILIAAFVTFNISKPATYENEQNTLALVTTKKAEKRYILLEDSTKVTLNANSVLSYPKHFIGNTREVTLKGEAFFEVTKNQDKPFIVSLENGMKIKVLGTSFNIKSYAEDKDIKTTLVTGKVKVIKEQDSTTIDLVPSQQATYIKEKDKIIVEKVDTKKFTSWKENKFIYNETPMAQVLRDLERAYNVTFIVESKDIYKYKYNGVFDNFSINQILEIFEISSPITYHIKNNRITLNPKK</sequence>
<dbReference type="Pfam" id="PF16344">
    <property type="entry name" value="FecR_C"/>
    <property type="match status" value="1"/>
</dbReference>
<dbReference type="PANTHER" id="PTHR30273:SF2">
    <property type="entry name" value="PROTEIN FECR"/>
    <property type="match status" value="1"/>
</dbReference>
<dbReference type="RefSeq" id="WP_345006622.1">
    <property type="nucleotide sequence ID" value="NZ_BAABCY010000068.1"/>
</dbReference>
<proteinExistence type="predicted"/>
<feature type="domain" description="Protein FecR C-terminal" evidence="3">
    <location>
        <begin position="245"/>
        <end position="313"/>
    </location>
</feature>
<dbReference type="EMBL" id="BAABCY010000068">
    <property type="protein sequence ID" value="GAA3575073.1"/>
    <property type="molecule type" value="Genomic_DNA"/>
</dbReference>
<organism evidence="4 5">
    <name type="scientific">Snuella lapsa</name>
    <dbReference type="NCBI Taxonomy" id="870481"/>
    <lineage>
        <taxon>Bacteria</taxon>
        <taxon>Pseudomonadati</taxon>
        <taxon>Bacteroidota</taxon>
        <taxon>Flavobacteriia</taxon>
        <taxon>Flavobacteriales</taxon>
        <taxon>Flavobacteriaceae</taxon>
        <taxon>Snuella</taxon>
    </lineage>
</organism>
<keyword evidence="1" id="KW-0472">Membrane</keyword>
<feature type="domain" description="FecR protein" evidence="2">
    <location>
        <begin position="106"/>
        <end position="201"/>
    </location>
</feature>
<evidence type="ECO:0000313" key="4">
    <source>
        <dbReference type="EMBL" id="GAA3575073.1"/>
    </source>
</evidence>
<evidence type="ECO:0000313" key="5">
    <source>
        <dbReference type="Proteomes" id="UP001500954"/>
    </source>
</evidence>
<evidence type="ECO:0008006" key="6">
    <source>
        <dbReference type="Google" id="ProtNLM"/>
    </source>
</evidence>
<dbReference type="PANTHER" id="PTHR30273">
    <property type="entry name" value="PERIPLASMIC SIGNAL SENSOR AND SIGMA FACTOR ACTIVATOR FECR-RELATED"/>
    <property type="match status" value="1"/>
</dbReference>
<dbReference type="PIRSF" id="PIRSF018266">
    <property type="entry name" value="FecR"/>
    <property type="match status" value="1"/>
</dbReference>
<dbReference type="InterPro" id="IPR032508">
    <property type="entry name" value="FecR_C"/>
</dbReference>
<protein>
    <recommendedName>
        <fullName evidence="6">FecR family protein</fullName>
    </recommendedName>
</protein>
<accession>A0ABP6Y1M2</accession>
<dbReference type="Pfam" id="PF04773">
    <property type="entry name" value="FecR"/>
    <property type="match status" value="1"/>
</dbReference>
<keyword evidence="5" id="KW-1185">Reference proteome</keyword>
<evidence type="ECO:0000256" key="1">
    <source>
        <dbReference type="SAM" id="Phobius"/>
    </source>
</evidence>
<keyword evidence="1" id="KW-0812">Transmembrane</keyword>
<feature type="transmembrane region" description="Helical" evidence="1">
    <location>
        <begin position="69"/>
        <end position="90"/>
    </location>
</feature>
<dbReference type="Proteomes" id="UP001500954">
    <property type="component" value="Unassembled WGS sequence"/>
</dbReference>